<evidence type="ECO:0000313" key="4">
    <source>
        <dbReference type="Proteomes" id="UP000747110"/>
    </source>
</evidence>
<proteinExistence type="predicted"/>
<protein>
    <submittedName>
        <fullName evidence="2">Uncharacterized protein</fullName>
    </submittedName>
</protein>
<organism evidence="2 4">
    <name type="scientific">Volvox reticuliferus</name>
    <dbReference type="NCBI Taxonomy" id="1737510"/>
    <lineage>
        <taxon>Eukaryota</taxon>
        <taxon>Viridiplantae</taxon>
        <taxon>Chlorophyta</taxon>
        <taxon>core chlorophytes</taxon>
        <taxon>Chlorophyceae</taxon>
        <taxon>CS clade</taxon>
        <taxon>Chlamydomonadales</taxon>
        <taxon>Volvocaceae</taxon>
        <taxon>Volvox</taxon>
    </lineage>
</organism>
<reference evidence="2" key="1">
    <citation type="journal article" date="2021" name="Proc. Natl. Acad. Sci. U.S.A.">
        <title>Three genomes in the algal genus Volvox reveal the fate of a haploid sex-determining region after a transition to homothallism.</title>
        <authorList>
            <person name="Yamamoto K."/>
            <person name="Hamaji T."/>
            <person name="Kawai-Toyooka H."/>
            <person name="Matsuzaki R."/>
            <person name="Takahashi F."/>
            <person name="Nishimura Y."/>
            <person name="Kawachi M."/>
            <person name="Noguchi H."/>
            <person name="Minakuchi Y."/>
            <person name="Umen J.G."/>
            <person name="Toyoda A."/>
            <person name="Nozaki H."/>
        </authorList>
    </citation>
    <scope>NUCLEOTIDE SEQUENCE</scope>
    <source>
        <strain evidence="3">NIES-3785</strain>
        <strain evidence="2">NIES-3786</strain>
    </source>
</reference>
<accession>A0A8J4FTK1</accession>
<evidence type="ECO:0000313" key="3">
    <source>
        <dbReference type="EMBL" id="GIM06316.1"/>
    </source>
</evidence>
<dbReference type="EMBL" id="BNCQ01000021">
    <property type="protein sequence ID" value="GIM06316.1"/>
    <property type="molecule type" value="Genomic_DNA"/>
</dbReference>
<evidence type="ECO:0000256" key="1">
    <source>
        <dbReference type="SAM" id="MobiDB-lite"/>
    </source>
</evidence>
<evidence type="ECO:0000313" key="2">
    <source>
        <dbReference type="EMBL" id="GIL85401.1"/>
    </source>
</evidence>
<dbReference type="OrthoDB" id="10604778at2759"/>
<name>A0A8J4FTK1_9CHLO</name>
<keyword evidence="4" id="KW-1185">Reference proteome</keyword>
<comment type="caution">
    <text evidence="2">The sequence shown here is derived from an EMBL/GenBank/DDBJ whole genome shotgun (WGS) entry which is preliminary data.</text>
</comment>
<gene>
    <name evidence="2" type="ORF">Vretifemale_13943</name>
    <name evidence="3" type="ORF">Vretimale_10638</name>
</gene>
<dbReference type="EMBL" id="BNCP01000032">
    <property type="protein sequence ID" value="GIL85401.1"/>
    <property type="molecule type" value="Genomic_DNA"/>
</dbReference>
<feature type="region of interest" description="Disordered" evidence="1">
    <location>
        <begin position="162"/>
        <end position="184"/>
    </location>
</feature>
<dbReference type="Proteomes" id="UP000722791">
    <property type="component" value="Unassembled WGS sequence"/>
</dbReference>
<dbReference type="Proteomes" id="UP000747110">
    <property type="component" value="Unassembled WGS sequence"/>
</dbReference>
<dbReference type="AlphaFoldDB" id="A0A8J4FTK1"/>
<sequence>MDMMESAATPSVAHCHAGTAKLKLGSIRNSMENALEGVSLSGCTSLTEFEEDQLRQLEEEILAASAAAATSSGGGAGSVAAARASAGARSAAAVLLRRGRRDRRWQQRILAVAAFKTEGQRRHLLEEDILSVAASVCSEVGSMASGHYSLDDPHQQLRRLTQNRSDGSGAGAPESSRSGGWSAPIRARNRGVFTAEDEDVMNLIVGLEPDATS</sequence>